<dbReference type="GO" id="GO:0071011">
    <property type="term" value="C:precatalytic spliceosome"/>
    <property type="evidence" value="ECO:0007669"/>
    <property type="project" value="TreeGrafter"/>
</dbReference>
<feature type="compositionally biased region" description="Low complexity" evidence="5">
    <location>
        <begin position="882"/>
        <end position="903"/>
    </location>
</feature>
<feature type="compositionally biased region" description="Gly residues" evidence="5">
    <location>
        <begin position="800"/>
        <end position="809"/>
    </location>
</feature>
<dbReference type="PROSITE" id="PS50103">
    <property type="entry name" value="ZF_C3H1"/>
    <property type="match status" value="1"/>
</dbReference>
<reference evidence="7 8" key="1">
    <citation type="submission" date="2019-02" db="EMBL/GenBank/DDBJ databases">
        <title>Opniocepnalus argus genome.</title>
        <authorList>
            <person name="Zhou C."/>
            <person name="Xiao S."/>
        </authorList>
    </citation>
    <scope>NUCLEOTIDE SEQUENCE [LARGE SCALE GENOMIC DNA]</scope>
    <source>
        <strain evidence="7">OARG1902GOOAL</strain>
        <tissue evidence="7">Muscle</tissue>
    </source>
</reference>
<feature type="region of interest" description="Disordered" evidence="5">
    <location>
        <begin position="1"/>
        <end position="337"/>
    </location>
</feature>
<evidence type="ECO:0000256" key="1">
    <source>
        <dbReference type="ARBA" id="ARBA00022723"/>
    </source>
</evidence>
<feature type="compositionally biased region" description="Basic and acidic residues" evidence="5">
    <location>
        <begin position="1022"/>
        <end position="1039"/>
    </location>
</feature>
<feature type="compositionally biased region" description="Low complexity" evidence="5">
    <location>
        <begin position="1"/>
        <end position="13"/>
    </location>
</feature>
<feature type="compositionally biased region" description="Basic and acidic residues" evidence="5">
    <location>
        <begin position="523"/>
        <end position="603"/>
    </location>
</feature>
<feature type="compositionally biased region" description="Acidic residues" evidence="5">
    <location>
        <begin position="70"/>
        <end position="95"/>
    </location>
</feature>
<proteinExistence type="predicted"/>
<keyword evidence="2 4" id="KW-0863">Zinc-finger</keyword>
<dbReference type="EMBL" id="CM015715">
    <property type="protein sequence ID" value="KAF3689276.1"/>
    <property type="molecule type" value="Genomic_DNA"/>
</dbReference>
<feature type="region of interest" description="Disordered" evidence="5">
    <location>
        <begin position="523"/>
        <end position="1136"/>
    </location>
</feature>
<dbReference type="SUPFAM" id="SSF90229">
    <property type="entry name" value="CCCH zinc finger"/>
    <property type="match status" value="1"/>
</dbReference>
<dbReference type="SMART" id="SM00356">
    <property type="entry name" value="ZnF_C3H1"/>
    <property type="match status" value="1"/>
</dbReference>
<dbReference type="PANTHER" id="PTHR46582:SF1">
    <property type="entry name" value="ZINC FINGER CCCH DOMAIN-CONTAINING PROTEIN 18"/>
    <property type="match status" value="1"/>
</dbReference>
<feature type="compositionally biased region" description="Acidic residues" evidence="5">
    <location>
        <begin position="25"/>
        <end position="34"/>
    </location>
</feature>
<dbReference type="GO" id="GO:0008270">
    <property type="term" value="F:zinc ion binding"/>
    <property type="evidence" value="ECO:0007669"/>
    <property type="project" value="UniProtKB-KW"/>
</dbReference>
<dbReference type="Gene3D" id="4.10.1000.10">
    <property type="entry name" value="Zinc finger, CCCH-type"/>
    <property type="match status" value="1"/>
</dbReference>
<evidence type="ECO:0000313" key="7">
    <source>
        <dbReference type="EMBL" id="KAF3689276.1"/>
    </source>
</evidence>
<feature type="compositionally biased region" description="Basic and acidic residues" evidence="5">
    <location>
        <begin position="187"/>
        <end position="210"/>
    </location>
</feature>
<feature type="compositionally biased region" description="Acidic residues" evidence="5">
    <location>
        <begin position="49"/>
        <end position="61"/>
    </location>
</feature>
<evidence type="ECO:0000256" key="3">
    <source>
        <dbReference type="ARBA" id="ARBA00022833"/>
    </source>
</evidence>
<name>A0A6G1PGX8_CHAAH</name>
<feature type="zinc finger region" description="C3H1-type" evidence="4">
    <location>
        <begin position="335"/>
        <end position="362"/>
    </location>
</feature>
<feature type="compositionally biased region" description="Acidic residues" evidence="5">
    <location>
        <begin position="307"/>
        <end position="324"/>
    </location>
</feature>
<feature type="compositionally biased region" description="Acidic residues" evidence="5">
    <location>
        <begin position="103"/>
        <end position="132"/>
    </location>
</feature>
<reference evidence="8" key="2">
    <citation type="submission" date="2019-02" db="EMBL/GenBank/DDBJ databases">
        <title>Opniocepnalus argus Var Kimnra genome.</title>
        <authorList>
            <person name="Zhou C."/>
            <person name="Xiao S."/>
        </authorList>
    </citation>
    <scope>NUCLEOTIDE SEQUENCE [LARGE SCALE GENOMIC DNA]</scope>
</reference>
<keyword evidence="1 4" id="KW-0479">Metal-binding</keyword>
<evidence type="ECO:0000256" key="4">
    <source>
        <dbReference type="PROSITE-ProRule" id="PRU00723"/>
    </source>
</evidence>
<keyword evidence="8" id="KW-1185">Reference proteome</keyword>
<dbReference type="InterPro" id="IPR041367">
    <property type="entry name" value="Znf-CCCH_4"/>
</dbReference>
<feature type="compositionally biased region" description="Low complexity" evidence="5">
    <location>
        <begin position="915"/>
        <end position="924"/>
    </location>
</feature>
<gene>
    <name evidence="7" type="ORF">EXN66_Car004948</name>
</gene>
<dbReference type="PANTHER" id="PTHR46582">
    <property type="entry name" value="ZINC FINGER CCCH DOMAIN-CONTAINING PROTEIN 18"/>
    <property type="match status" value="1"/>
</dbReference>
<accession>A0A6G1PGX8</accession>
<evidence type="ECO:0000313" key="8">
    <source>
        <dbReference type="Proteomes" id="UP000503349"/>
    </source>
</evidence>
<sequence length="1159" mass="130301">MDTPESPTQSPQSPEDEDKGLSDSELLDSPDEGEDRIISVREIVHEEENGGLDEEDKEEETVESRGSGSELEEVRDEEDEVIPDFVSDPEDEEPIGETRGMGQEDETIMLMEGDEDGPQGDQLDGQDEEEDRVIDTPQSPDSEPEQTRVFTADDDLEDREEGYNYYRKDSLAEPETTEGDDEEEGDESKAEDKTMRSEEEERRRVVMVRDMDDDSASVSRELDEHELDYDEEVPEETNIPAHEEEEDEEDAKGEGEEEEDSENKRAKKEKKPILPPSPKDRESKRTDDGKGLERVHRDSFRDKTKDEDDGEIDEGEIDDDDLEEGEVKDPSDRKIRPRPICRFFIKGNCTWGMNCRFIHPGVNDKGNYSLISKPDLFSPNGAPPGGPHPLMSNNPWSGPAVEELPPPPPPVEPPVESAWERGLRHAKEVLKKATIRKEQEPDFEEKRFNVTIGEDERDFDKENEFFRERSYRIIRDEMDFRDPMYGDPYADPYYDYEMEALWRGGQYENFRVQYTEAPLPYHYSERERDRDPRERHRDRERERDHRERERRQREREREREREKERMRWKEEWERDRLKRDEKERPRLRPPRDAREKKEEDKLKPRSPLNLPPNRPMEPPSKKEIIPLMRRPDEWKDPWRRSKSPRRRQGLGSPTRGRRRHRPSGSSVSLSNSSRSSSRSSSYSGSGSSHSRSHSSSFSSYSSHSSQRSSFSGSRSRSRSFSTSPSPSPAAMRNAKNKPELPPVLTKGMPLKPGGMPPPRRDKPPMKKAPSPPQPGGIQGRPSKPMAEGSKPPAIPREAGGTAGGAGGSGVSRPPPPREPGKPTNLREGRWKERQQHPPRRRTVSESVSGSGSSYTGSSSRSRSRSSSNSLSRSRSVSRKSRSLSVSSVSSVSSASSSSSSVRSADSDDMYADLASPVSSASSHSLTPNHPRKERGAPRDRPPHGRDKNRERPPKKDEPIREDHRKVDPSSAPPRAGNTVPRTGPGGRASHPVQPPAGTMGPPGSYGGSGSHKDIKLTLLNKQGDKGNRKRYLPSDKERPSSPIRKRMALSPDRGREKRIPGRPLLSPRMERPRGPIPVPPQGDRKRPLSPPSKSSGKGPAAPLGKPAAPGSASGAGSGSSSGSGSSKPSNTLSRREELLKQLKAVEDAIARKRAKIPAK</sequence>
<feature type="compositionally biased region" description="Basic and acidic residues" evidence="5">
    <location>
        <begin position="619"/>
        <end position="639"/>
    </location>
</feature>
<dbReference type="Pfam" id="PF18044">
    <property type="entry name" value="zf-CCCH_4"/>
    <property type="match status" value="1"/>
</dbReference>
<feature type="compositionally biased region" description="Basic and acidic residues" evidence="5">
    <location>
        <begin position="278"/>
        <end position="306"/>
    </location>
</feature>
<feature type="compositionally biased region" description="Acidic residues" evidence="5">
    <location>
        <begin position="175"/>
        <end position="186"/>
    </location>
</feature>
<dbReference type="InterPro" id="IPR000571">
    <property type="entry name" value="Znf_CCCH"/>
</dbReference>
<dbReference type="Proteomes" id="UP000503349">
    <property type="component" value="Chromosome 4"/>
</dbReference>
<feature type="region of interest" description="Disordered" evidence="5">
    <location>
        <begin position="378"/>
        <end position="416"/>
    </location>
</feature>
<feature type="compositionally biased region" description="Acidic residues" evidence="5">
    <location>
        <begin position="224"/>
        <end position="235"/>
    </location>
</feature>
<evidence type="ECO:0000259" key="6">
    <source>
        <dbReference type="PROSITE" id="PS50103"/>
    </source>
</evidence>
<dbReference type="GO" id="GO:0003723">
    <property type="term" value="F:RNA binding"/>
    <property type="evidence" value="ECO:0007669"/>
    <property type="project" value="TreeGrafter"/>
</dbReference>
<dbReference type="AlphaFoldDB" id="A0A6G1PGX8"/>
<feature type="compositionally biased region" description="Acidic residues" evidence="5">
    <location>
        <begin position="243"/>
        <end position="261"/>
    </location>
</feature>
<dbReference type="InterPro" id="IPR036855">
    <property type="entry name" value="Znf_CCCH_sf"/>
</dbReference>
<feature type="compositionally biased region" description="Pro residues" evidence="5">
    <location>
        <begin position="609"/>
        <end position="618"/>
    </location>
</feature>
<feature type="compositionally biased region" description="Basic and acidic residues" evidence="5">
    <location>
        <begin position="325"/>
        <end position="334"/>
    </location>
</feature>
<evidence type="ECO:0000256" key="5">
    <source>
        <dbReference type="SAM" id="MobiDB-lite"/>
    </source>
</evidence>
<feature type="compositionally biased region" description="Basic and acidic residues" evidence="5">
    <location>
        <begin position="35"/>
        <end position="48"/>
    </location>
</feature>
<feature type="compositionally biased region" description="Low complexity" evidence="5">
    <location>
        <begin position="663"/>
        <end position="724"/>
    </location>
</feature>
<feature type="compositionally biased region" description="Pro residues" evidence="5">
    <location>
        <begin position="404"/>
        <end position="413"/>
    </location>
</feature>
<feature type="compositionally biased region" description="Basic and acidic residues" evidence="5">
    <location>
        <begin position="818"/>
        <end position="835"/>
    </location>
</feature>
<keyword evidence="3 4" id="KW-0862">Zinc</keyword>
<feature type="domain" description="C3H1-type" evidence="6">
    <location>
        <begin position="335"/>
        <end position="362"/>
    </location>
</feature>
<feature type="compositionally biased region" description="Low complexity" evidence="5">
    <location>
        <begin position="1091"/>
        <end position="1112"/>
    </location>
</feature>
<dbReference type="InterPro" id="IPR052647">
    <property type="entry name" value="Zinc_finger_CCCH-type"/>
</dbReference>
<feature type="compositionally biased region" description="Low complexity" evidence="5">
    <location>
        <begin position="844"/>
        <end position="874"/>
    </location>
</feature>
<organism evidence="7 8">
    <name type="scientific">Channa argus</name>
    <name type="common">Northern snakehead</name>
    <name type="synonym">Ophicephalus argus</name>
    <dbReference type="NCBI Taxonomy" id="215402"/>
    <lineage>
        <taxon>Eukaryota</taxon>
        <taxon>Metazoa</taxon>
        <taxon>Chordata</taxon>
        <taxon>Craniata</taxon>
        <taxon>Vertebrata</taxon>
        <taxon>Euteleostomi</taxon>
        <taxon>Actinopterygii</taxon>
        <taxon>Neopterygii</taxon>
        <taxon>Teleostei</taxon>
        <taxon>Neoteleostei</taxon>
        <taxon>Acanthomorphata</taxon>
        <taxon>Anabantaria</taxon>
        <taxon>Anabantiformes</taxon>
        <taxon>Channoidei</taxon>
        <taxon>Channidae</taxon>
        <taxon>Channa</taxon>
    </lineage>
</organism>
<evidence type="ECO:0000256" key="2">
    <source>
        <dbReference type="ARBA" id="ARBA00022771"/>
    </source>
</evidence>
<feature type="compositionally biased region" description="Basic and acidic residues" evidence="5">
    <location>
        <begin position="933"/>
        <end position="967"/>
    </location>
</feature>
<protein>
    <submittedName>
        <fullName evidence="7">Zinc finger CCCH domain-containing protein 18</fullName>
    </submittedName>
</protein>